<gene>
    <name evidence="7" type="ORF">SCAR479_00764</name>
</gene>
<name>A0ABR2Y6X6_9PEZI</name>
<reference evidence="7 8" key="1">
    <citation type="submission" date="2024-02" db="EMBL/GenBank/DDBJ databases">
        <title>First draft genome assembly of two strains of Seiridium cardinale.</title>
        <authorList>
            <person name="Emiliani G."/>
            <person name="Scali E."/>
        </authorList>
    </citation>
    <scope>NUCLEOTIDE SEQUENCE [LARGE SCALE GENOMIC DNA]</scope>
    <source>
        <strain evidence="7 8">BM-138-000479</strain>
    </source>
</reference>
<dbReference type="InterPro" id="IPR000330">
    <property type="entry name" value="SNF2_N"/>
</dbReference>
<feature type="region of interest" description="Disordered" evidence="5">
    <location>
        <begin position="1610"/>
        <end position="1642"/>
    </location>
</feature>
<feature type="compositionally biased region" description="Basic and acidic residues" evidence="5">
    <location>
        <begin position="1624"/>
        <end position="1635"/>
    </location>
</feature>
<feature type="region of interest" description="Disordered" evidence="5">
    <location>
        <begin position="18"/>
        <end position="49"/>
    </location>
</feature>
<evidence type="ECO:0000256" key="1">
    <source>
        <dbReference type="ARBA" id="ARBA00022741"/>
    </source>
</evidence>
<accession>A0ABR2Y6X6</accession>
<feature type="region of interest" description="Disordered" evidence="5">
    <location>
        <begin position="959"/>
        <end position="993"/>
    </location>
</feature>
<evidence type="ECO:0000313" key="8">
    <source>
        <dbReference type="Proteomes" id="UP001465668"/>
    </source>
</evidence>
<feature type="compositionally biased region" description="Polar residues" evidence="5">
    <location>
        <begin position="1330"/>
        <end position="1346"/>
    </location>
</feature>
<dbReference type="InterPro" id="IPR014001">
    <property type="entry name" value="Helicase_ATP-bd"/>
</dbReference>
<feature type="compositionally biased region" description="Polar residues" evidence="5">
    <location>
        <begin position="1507"/>
        <end position="1529"/>
    </location>
</feature>
<dbReference type="InterPro" id="IPR027417">
    <property type="entry name" value="P-loop_NTPase"/>
</dbReference>
<dbReference type="InterPro" id="IPR050628">
    <property type="entry name" value="SNF2_RAD54_helicase_TF"/>
</dbReference>
<evidence type="ECO:0000256" key="5">
    <source>
        <dbReference type="SAM" id="MobiDB-lite"/>
    </source>
</evidence>
<feature type="region of interest" description="Disordered" evidence="5">
    <location>
        <begin position="1499"/>
        <end position="1596"/>
    </location>
</feature>
<keyword evidence="2" id="KW-0378">Hydrolase</keyword>
<dbReference type="Proteomes" id="UP001465668">
    <property type="component" value="Unassembled WGS sequence"/>
</dbReference>
<dbReference type="SMART" id="SM00487">
    <property type="entry name" value="DEXDc"/>
    <property type="match status" value="1"/>
</dbReference>
<keyword evidence="4" id="KW-0067">ATP-binding</keyword>
<feature type="region of interest" description="Disordered" evidence="5">
    <location>
        <begin position="1075"/>
        <end position="1106"/>
    </location>
</feature>
<feature type="domain" description="Helicase ATP-binding" evidence="6">
    <location>
        <begin position="322"/>
        <end position="536"/>
    </location>
</feature>
<feature type="compositionally biased region" description="Polar residues" evidence="5">
    <location>
        <begin position="1558"/>
        <end position="1569"/>
    </location>
</feature>
<dbReference type="InterPro" id="IPR001650">
    <property type="entry name" value="Helicase_C-like"/>
</dbReference>
<comment type="caution">
    <text evidence="7">The sequence shown here is derived from an EMBL/GenBank/DDBJ whole genome shotgun (WGS) entry which is preliminary data.</text>
</comment>
<evidence type="ECO:0000256" key="2">
    <source>
        <dbReference type="ARBA" id="ARBA00022801"/>
    </source>
</evidence>
<dbReference type="Gene3D" id="3.40.50.300">
    <property type="entry name" value="P-loop containing nucleotide triphosphate hydrolases"/>
    <property type="match status" value="1"/>
</dbReference>
<dbReference type="Pfam" id="PF00271">
    <property type="entry name" value="Helicase_C"/>
    <property type="match status" value="1"/>
</dbReference>
<feature type="compositionally biased region" description="Basic residues" evidence="5">
    <location>
        <begin position="40"/>
        <end position="49"/>
    </location>
</feature>
<proteinExistence type="predicted"/>
<feature type="compositionally biased region" description="Basic and acidic residues" evidence="5">
    <location>
        <begin position="1310"/>
        <end position="1329"/>
    </location>
</feature>
<feature type="compositionally biased region" description="Acidic residues" evidence="5">
    <location>
        <begin position="1357"/>
        <end position="1373"/>
    </location>
</feature>
<dbReference type="Gene3D" id="3.40.50.10810">
    <property type="entry name" value="Tandem AAA-ATPase domain"/>
    <property type="match status" value="1"/>
</dbReference>
<keyword evidence="3" id="KW-0347">Helicase</keyword>
<evidence type="ECO:0000313" key="7">
    <source>
        <dbReference type="EMBL" id="KAK9782421.1"/>
    </source>
</evidence>
<feature type="region of interest" description="Disordered" evidence="5">
    <location>
        <begin position="1300"/>
        <end position="1400"/>
    </location>
</feature>
<keyword evidence="8" id="KW-1185">Reference proteome</keyword>
<sequence>MAPSRWYFTPELAAGPSVLAAPESSVSGTVPEHGGETKKYRPKHGTGPTWRKKIEKFAAGEEDQDVQQGPWDPYTKFETNEDVRAFFNGFKMPMGRDKLVYRERYASWAIGEALKDFPPDGFHAIGEVMQNETVSYQIGGTRKVLPKEIIDAIRADGQQDVDAEVSIRLVMLKSLRRDTLTRASQDPNPVLKKGGEYDLVQSVGGAAQALISASPNSLGPPIQACATYLQMERVGNYGRNNLSVWNSPLLPAVKFTNEANHDGLERRFVSRNKFTAQPPKKSPKGFLDNQITAIVWILSRLLGELPPLKNFETPDEESNRQRLRGPRYGGAILADSMGLGKTLSAIASIELMVKYGLNVEVATNGRELHCPVLILCPNITVAAQWVEEIVQSTSPDSIKKILVSGGTSKHFPRDGRVTHLSSYDFTDWPDRYIWDTKNQEASETIIVMPIDTWASRTCYVETEEDETPTWHSRFTDARRYFSIVCIDEAHKVKNASTRVFKSVSLLERQFTLLITATPCLNTLTDLLGLARLLWSAAEDHLRSNPGLWEEIEGIDSLEKLNALARIEPYDDLQLAAVRPSLLTRLLCKDRRGNGQNIEETRQYLRFFESVAMLKRGPGSFIFQDWEKKMPISLEGLFPTVDSWTINIDLDQKTASEYQFAHINLLIEYIRLMENWSAVMAKNKKTSLDFKKSFKAFPTIHRQWQIASSSMDVFKLDRLFGNNDFGTTGPYITQMRSAGITFIQLAEFLLGPDEPTPQTALGYLKVAIRGSPILRYILHDLKENVLGQGSGDKITKLLITEAVPILAYYYEMVLQLIGINCRVFHSDLTQDQRKELIASFNDDAKDSVQVLIQMYTVAFAGSNLHKNCARVIVASQAHSLAVQWQAVHRVIRVGQTKNVKVLRPKVKNSYHAFRESRQIEKILPELGARVQGEMNDILVQLLNLFQYEIEDAWNSDEGQQLVEEKSLSTSLTQEPSAPARPMTPFPSQPASTSSAALIKMKDEDDADVKKEDIGGVGIKMDGADTSVIDKKDGDGWPMDFHADKKRILDQGKALALVLPEVKLEGEVQEDHQQSLGNYLDMPDTASVTSVDTTSTTTTDTSRKRVHKQPEIPLAEVPGGVGWFKKRSGEYDDDDNDVGDLETFLALKPRKEYYEEFKRLPKTKSHFDHGKNQLRRLLSFRITDDDGHAPKIWTVEDLDNPAILERALELMLRVRLGAGHIEMMPFPHIDFSDVSPKKTAQLQRLVANISHTDQDIEAVQAEADAKKAAEGLKETIKGVGSSKPLSEIDKLLESEVKFGGVARSNKGKKSQQKVDNETETEKGNLVHDHGINNDSMNSNRNLSSQLGESSAARLPSERQDEDDDHAEGEESDAGDELGILGHGRSSAEGRDQSHADDDDVFDSDHDIDIDVVDAPLHKFETQPFKLARDDNVKNEDIQTSISDINEAKDERIKLEGITKKDAGSWVLKYEDFVKKQPLPDNRIKAESLVKDKWPKEDQIRTAVKKESPQPRTISSVSAFETKYSRPNSANDGLTDYRLLDKSKSPGSRGSVDSEDKLIKTEQSTKSPNADTNADDEVSITGYRSITREPDTSSMSGKWGDALYITGSQLVKKDDDSDDEIQFVKSQPRETKDRRDGSRLWPKGL</sequence>
<protein>
    <recommendedName>
        <fullName evidence="6">Helicase ATP-binding domain-containing protein</fullName>
    </recommendedName>
</protein>
<organism evidence="7 8">
    <name type="scientific">Seiridium cardinale</name>
    <dbReference type="NCBI Taxonomy" id="138064"/>
    <lineage>
        <taxon>Eukaryota</taxon>
        <taxon>Fungi</taxon>
        <taxon>Dikarya</taxon>
        <taxon>Ascomycota</taxon>
        <taxon>Pezizomycotina</taxon>
        <taxon>Sordariomycetes</taxon>
        <taxon>Xylariomycetidae</taxon>
        <taxon>Amphisphaeriales</taxon>
        <taxon>Sporocadaceae</taxon>
        <taxon>Seiridium</taxon>
    </lineage>
</organism>
<feature type="compositionally biased region" description="Low complexity" evidence="5">
    <location>
        <begin position="1082"/>
        <end position="1098"/>
    </location>
</feature>
<evidence type="ECO:0000256" key="3">
    <source>
        <dbReference type="ARBA" id="ARBA00022806"/>
    </source>
</evidence>
<evidence type="ECO:0000259" key="6">
    <source>
        <dbReference type="PROSITE" id="PS51192"/>
    </source>
</evidence>
<dbReference type="PROSITE" id="PS51192">
    <property type="entry name" value="HELICASE_ATP_BIND_1"/>
    <property type="match status" value="1"/>
</dbReference>
<dbReference type="SUPFAM" id="SSF52540">
    <property type="entry name" value="P-loop containing nucleoside triphosphate hydrolases"/>
    <property type="match status" value="2"/>
</dbReference>
<evidence type="ECO:0000256" key="4">
    <source>
        <dbReference type="ARBA" id="ARBA00022840"/>
    </source>
</evidence>
<dbReference type="PANTHER" id="PTHR45626:SF17">
    <property type="entry name" value="HELICASE-LIKE TRANSCRIPTION FACTOR"/>
    <property type="match status" value="1"/>
</dbReference>
<dbReference type="PANTHER" id="PTHR45626">
    <property type="entry name" value="TRANSCRIPTION TERMINATION FACTOR 2-RELATED"/>
    <property type="match status" value="1"/>
</dbReference>
<dbReference type="EMBL" id="JARVKM010000002">
    <property type="protein sequence ID" value="KAK9782421.1"/>
    <property type="molecule type" value="Genomic_DNA"/>
</dbReference>
<feature type="compositionally biased region" description="Basic and acidic residues" evidence="5">
    <location>
        <begin position="1383"/>
        <end position="1393"/>
    </location>
</feature>
<dbReference type="InterPro" id="IPR038718">
    <property type="entry name" value="SNF2-like_sf"/>
</dbReference>
<dbReference type="Pfam" id="PF00176">
    <property type="entry name" value="SNF2-rel_dom"/>
    <property type="match status" value="1"/>
</dbReference>
<keyword evidence="1" id="KW-0547">Nucleotide-binding</keyword>